<dbReference type="EMBL" id="JAVDUG010000001">
    <property type="protein sequence ID" value="MDR6776276.1"/>
    <property type="molecule type" value="Genomic_DNA"/>
</dbReference>
<comment type="caution">
    <text evidence="1">The sequence shown here is derived from an EMBL/GenBank/DDBJ whole genome shotgun (WGS) entry which is preliminary data.</text>
</comment>
<protein>
    <submittedName>
        <fullName evidence="1">Uncharacterized protein</fullName>
    </submittedName>
</protein>
<keyword evidence="2" id="KW-1185">Reference proteome</keyword>
<proteinExistence type="predicted"/>
<evidence type="ECO:0000313" key="1">
    <source>
        <dbReference type="EMBL" id="MDR6776276.1"/>
    </source>
</evidence>
<sequence>MERINNVLKLDYLDVHNIRYTLKVGELTLVQFFETQEFLHGLFLESLTDVELPEEHSDLKEIVWGTLKDYKGKQY</sequence>
<accession>A0ABU1Q9G7</accession>
<dbReference type="RefSeq" id="WP_310165994.1">
    <property type="nucleotide sequence ID" value="NZ_JAVDUG010000001.1"/>
</dbReference>
<reference evidence="1 2" key="1">
    <citation type="submission" date="2023-07" db="EMBL/GenBank/DDBJ databases">
        <title>Sorghum-associated microbial communities from plants grown in Nebraska, USA.</title>
        <authorList>
            <person name="Schachtman D."/>
        </authorList>
    </citation>
    <scope>NUCLEOTIDE SEQUENCE [LARGE SCALE GENOMIC DNA]</scope>
    <source>
        <strain evidence="1 2">BE143</strain>
    </source>
</reference>
<organism evidence="1 2">
    <name type="scientific">Paenibacillus peoriae</name>
    <dbReference type="NCBI Taxonomy" id="59893"/>
    <lineage>
        <taxon>Bacteria</taxon>
        <taxon>Bacillati</taxon>
        <taxon>Bacillota</taxon>
        <taxon>Bacilli</taxon>
        <taxon>Bacillales</taxon>
        <taxon>Paenibacillaceae</taxon>
        <taxon>Paenibacillus</taxon>
    </lineage>
</organism>
<gene>
    <name evidence="1" type="ORF">J2W98_000523</name>
</gene>
<name>A0ABU1Q9G7_9BACL</name>
<dbReference type="Proteomes" id="UP001266807">
    <property type="component" value="Unassembled WGS sequence"/>
</dbReference>
<evidence type="ECO:0000313" key="2">
    <source>
        <dbReference type="Proteomes" id="UP001266807"/>
    </source>
</evidence>